<accession>A0A553N9Y7</accession>
<keyword evidence="2" id="KW-1185">Reference proteome</keyword>
<protein>
    <submittedName>
        <fullName evidence="1">Uncharacterized protein</fullName>
    </submittedName>
</protein>
<proteinExistence type="predicted"/>
<comment type="caution">
    <text evidence="1">The sequence shown here is derived from an EMBL/GenBank/DDBJ whole genome shotgun (WGS) entry which is preliminary data.</text>
</comment>
<dbReference type="AlphaFoldDB" id="A0A553N9Y7"/>
<name>A0A553N9Y7_TIGCA</name>
<evidence type="ECO:0000313" key="1">
    <source>
        <dbReference type="EMBL" id="TRY62215.1"/>
    </source>
</evidence>
<sequence>MKKTMFGYRTPLVLSLNGRDEWFQSFQTKRNHFRYFLLIDAAPLDDESWPFYDLELIRPWHKRGSSPLANSKGDLEVEDFLLLPPIQGPDAIAAQGLDPDSEQNAIQAFFKTKRVKSLGFKCSSGKVWNRQLRGCVPSKPNGQDDNHLAFIASRFAF</sequence>
<organism evidence="1 2">
    <name type="scientific">Tigriopus californicus</name>
    <name type="common">Marine copepod</name>
    <dbReference type="NCBI Taxonomy" id="6832"/>
    <lineage>
        <taxon>Eukaryota</taxon>
        <taxon>Metazoa</taxon>
        <taxon>Ecdysozoa</taxon>
        <taxon>Arthropoda</taxon>
        <taxon>Crustacea</taxon>
        <taxon>Multicrustacea</taxon>
        <taxon>Hexanauplia</taxon>
        <taxon>Copepoda</taxon>
        <taxon>Harpacticoida</taxon>
        <taxon>Harpacticidae</taxon>
        <taxon>Tigriopus</taxon>
    </lineage>
</organism>
<dbReference type="Proteomes" id="UP000318571">
    <property type="component" value="Chromosome 8"/>
</dbReference>
<evidence type="ECO:0000313" key="2">
    <source>
        <dbReference type="Proteomes" id="UP000318571"/>
    </source>
</evidence>
<gene>
    <name evidence="1" type="ORF">TCAL_11078</name>
</gene>
<reference evidence="1 2" key="1">
    <citation type="journal article" date="2018" name="Nat. Ecol. Evol.">
        <title>Genomic signatures of mitonuclear coevolution across populations of Tigriopus californicus.</title>
        <authorList>
            <person name="Barreto F.S."/>
            <person name="Watson E.T."/>
            <person name="Lima T.G."/>
            <person name="Willett C.S."/>
            <person name="Edmands S."/>
            <person name="Li W."/>
            <person name="Burton R.S."/>
        </authorList>
    </citation>
    <scope>NUCLEOTIDE SEQUENCE [LARGE SCALE GENOMIC DNA]</scope>
    <source>
        <strain evidence="1 2">San Diego</strain>
    </source>
</reference>
<dbReference type="EMBL" id="VCGU01000459">
    <property type="protein sequence ID" value="TRY62215.1"/>
    <property type="molecule type" value="Genomic_DNA"/>
</dbReference>